<gene>
    <name evidence="2" type="ORF">SAMN05216167_106184</name>
</gene>
<evidence type="ECO:0000313" key="2">
    <source>
        <dbReference type="EMBL" id="SFD67585.1"/>
    </source>
</evidence>
<dbReference type="STRING" id="662367.SAMN05216167_106184"/>
<evidence type="ECO:0000256" key="1">
    <source>
        <dbReference type="SAM" id="Phobius"/>
    </source>
</evidence>
<evidence type="ECO:0000313" key="3">
    <source>
        <dbReference type="Proteomes" id="UP000198598"/>
    </source>
</evidence>
<protein>
    <submittedName>
        <fullName evidence="2">Uncharacterized protein</fullName>
    </submittedName>
</protein>
<dbReference type="EMBL" id="FOLQ01000006">
    <property type="protein sequence ID" value="SFD67585.1"/>
    <property type="molecule type" value="Genomic_DNA"/>
</dbReference>
<name>A0A1I1UAC9_9BACT</name>
<dbReference type="Proteomes" id="UP000198598">
    <property type="component" value="Unassembled WGS sequence"/>
</dbReference>
<keyword evidence="1" id="KW-0812">Transmembrane</keyword>
<keyword evidence="1" id="KW-1133">Transmembrane helix</keyword>
<proteinExistence type="predicted"/>
<organism evidence="2 3">
    <name type="scientific">Spirosoma endophyticum</name>
    <dbReference type="NCBI Taxonomy" id="662367"/>
    <lineage>
        <taxon>Bacteria</taxon>
        <taxon>Pseudomonadati</taxon>
        <taxon>Bacteroidota</taxon>
        <taxon>Cytophagia</taxon>
        <taxon>Cytophagales</taxon>
        <taxon>Cytophagaceae</taxon>
        <taxon>Spirosoma</taxon>
    </lineage>
</organism>
<accession>A0A1I1UAC9</accession>
<dbReference type="RefSeq" id="WP_093828420.1">
    <property type="nucleotide sequence ID" value="NZ_FOLQ01000006.1"/>
</dbReference>
<keyword evidence="1" id="KW-0472">Membrane</keyword>
<dbReference type="AlphaFoldDB" id="A0A1I1UAC9"/>
<feature type="transmembrane region" description="Helical" evidence="1">
    <location>
        <begin position="12"/>
        <end position="30"/>
    </location>
</feature>
<keyword evidence="3" id="KW-1185">Reference proteome</keyword>
<dbReference type="OrthoDB" id="979852at2"/>
<sequence>MNDRLKAANDGAYNNLLLIALAGIAIYLLVRGWSKSKQQTYLDAVGTDKNSQIALALRDAMNRSGIPLMMSIDGTDTALIMQQAALITDYKAVADAYRVLFSGSELTTDLTQELTREELIQFWAVVQKTGGTTTGGGSTSTGGTATPSLIGKTVTAKQTINIRIDKAPYDVESGFFGGNIQAKAGDYLGTYVSEMILPNIPYSGNRNTFVRYKSVTLGISEYHWVDKAGVKIG</sequence>
<reference evidence="2 3" key="1">
    <citation type="submission" date="2016-10" db="EMBL/GenBank/DDBJ databases">
        <authorList>
            <person name="de Groot N.N."/>
        </authorList>
    </citation>
    <scope>NUCLEOTIDE SEQUENCE [LARGE SCALE GENOMIC DNA]</scope>
    <source>
        <strain evidence="2 3">DSM 26130</strain>
    </source>
</reference>